<proteinExistence type="predicted"/>
<name>A0A9Q3U8A7_VIBPH</name>
<evidence type="ECO:0000313" key="2">
    <source>
        <dbReference type="Proteomes" id="UP000726777"/>
    </source>
</evidence>
<dbReference type="AlphaFoldDB" id="A0A9Q3U8A7"/>
<reference evidence="1" key="1">
    <citation type="submission" date="2020-09" db="EMBL/GenBank/DDBJ databases">
        <title>Genome sequence of Vibrio parahaemolyticus isolates.</title>
        <authorList>
            <person name="Hammerl J.A."/>
            <person name="Strauch E."/>
        </authorList>
    </citation>
    <scope>NUCLEOTIDE SEQUENCE</scope>
    <source>
        <strain evidence="1">17-VB00146</strain>
    </source>
</reference>
<accession>A0A9Q3U8A7</accession>
<comment type="caution">
    <text evidence="1">The sequence shown here is derived from an EMBL/GenBank/DDBJ whole genome shotgun (WGS) entry which is preliminary data.</text>
</comment>
<protein>
    <submittedName>
        <fullName evidence="1">Uncharacterized protein</fullName>
    </submittedName>
</protein>
<organism evidence="1 2">
    <name type="scientific">Vibrio parahaemolyticus</name>
    <dbReference type="NCBI Taxonomy" id="670"/>
    <lineage>
        <taxon>Bacteria</taxon>
        <taxon>Pseudomonadati</taxon>
        <taxon>Pseudomonadota</taxon>
        <taxon>Gammaproteobacteria</taxon>
        <taxon>Vibrionales</taxon>
        <taxon>Vibrionaceae</taxon>
        <taxon>Vibrio</taxon>
    </lineage>
</organism>
<gene>
    <name evidence="1" type="ORF">IB292_03320</name>
</gene>
<evidence type="ECO:0000313" key="1">
    <source>
        <dbReference type="EMBL" id="MCC3804063.1"/>
    </source>
</evidence>
<dbReference type="RefSeq" id="WP_228085733.1">
    <property type="nucleotide sequence ID" value="NZ_JACVHL010000002.1"/>
</dbReference>
<dbReference type="Proteomes" id="UP000726777">
    <property type="component" value="Unassembled WGS sequence"/>
</dbReference>
<dbReference type="EMBL" id="JACVHL010000002">
    <property type="protein sequence ID" value="MCC3804063.1"/>
    <property type="molecule type" value="Genomic_DNA"/>
</dbReference>
<sequence length="260" mass="29861">MKVFLNTVNSEISLFESPIVECTLAPLCHITKTFPWSDDQEPVTKEEISDALLRPEHLIAPGEFVDSLPNDEQRDNFLATRSEHIRRIAWFVLNWDGEQEFIAIGGMMLGEPVLNLSDGHHRLLAAWFREEISIRIKLEYGSKSEMESMKGFIRWVHPPASARLFGCDYIAVGDEVCELRFDGYNKYWINDGATGGCVSTLKIGMLLQMYGLNSQFSGRASGKEANLDNMLTYMLHEYPSFKVFREQITREVERLSYYEK</sequence>